<proteinExistence type="predicted"/>
<keyword evidence="3" id="KW-1185">Reference proteome</keyword>
<dbReference type="AlphaFoldDB" id="A0AAV7F0K4"/>
<dbReference type="EMBL" id="JAINDJ010000003">
    <property type="protein sequence ID" value="KAG9453376.1"/>
    <property type="molecule type" value="Genomic_DNA"/>
</dbReference>
<dbReference type="Proteomes" id="UP000825729">
    <property type="component" value="Unassembled WGS sequence"/>
</dbReference>
<dbReference type="PANTHER" id="PTHR33448">
    <property type="entry name" value="CHLOROPLAST PROTEIN HCF243-RELATED"/>
    <property type="match status" value="1"/>
</dbReference>
<reference evidence="2 3" key="1">
    <citation type="submission" date="2021-07" db="EMBL/GenBank/DDBJ databases">
        <title>The Aristolochia fimbriata genome: insights into angiosperm evolution, floral development and chemical biosynthesis.</title>
        <authorList>
            <person name="Jiao Y."/>
        </authorList>
    </citation>
    <scope>NUCLEOTIDE SEQUENCE [LARGE SCALE GENOMIC DNA]</scope>
    <source>
        <strain evidence="2">IBCAS-2021</strain>
        <tissue evidence="2">Leaf</tissue>
    </source>
</reference>
<accession>A0AAV7F0K4</accession>
<gene>
    <name evidence="2" type="ORF">H6P81_006280</name>
</gene>
<protein>
    <submittedName>
        <fullName evidence="2">Uncharacterized protein</fullName>
    </submittedName>
</protein>
<feature type="compositionally biased region" description="Basic residues" evidence="1">
    <location>
        <begin position="66"/>
        <end position="78"/>
    </location>
</feature>
<evidence type="ECO:0000313" key="3">
    <source>
        <dbReference type="Proteomes" id="UP000825729"/>
    </source>
</evidence>
<evidence type="ECO:0000313" key="2">
    <source>
        <dbReference type="EMBL" id="KAG9453376.1"/>
    </source>
</evidence>
<comment type="caution">
    <text evidence="2">The sequence shown here is derived from an EMBL/GenBank/DDBJ whole genome shotgun (WGS) entry which is preliminary data.</text>
</comment>
<organism evidence="2 3">
    <name type="scientific">Aristolochia fimbriata</name>
    <name type="common">White veined hardy Dutchman's pipe vine</name>
    <dbReference type="NCBI Taxonomy" id="158543"/>
    <lineage>
        <taxon>Eukaryota</taxon>
        <taxon>Viridiplantae</taxon>
        <taxon>Streptophyta</taxon>
        <taxon>Embryophyta</taxon>
        <taxon>Tracheophyta</taxon>
        <taxon>Spermatophyta</taxon>
        <taxon>Magnoliopsida</taxon>
        <taxon>Magnoliidae</taxon>
        <taxon>Piperales</taxon>
        <taxon>Aristolochiaceae</taxon>
        <taxon>Aristolochia</taxon>
    </lineage>
</organism>
<feature type="compositionally biased region" description="Acidic residues" evidence="1">
    <location>
        <begin position="194"/>
        <end position="209"/>
    </location>
</feature>
<feature type="region of interest" description="Disordered" evidence="1">
    <location>
        <begin position="173"/>
        <end position="224"/>
    </location>
</feature>
<sequence>MKLSSKPVSSNPGRPENFPPPLTRSLLSTNGRSRSRKVRSSPMFRRKGVDSPEPGSPKVTCMGQIRVRKSRQHASSPRRPRLCLHTLFSFSSPRKPNWRNLFASCFQKKVQGPEYSQNKDLSPRREAATKAAGVAVVAEEELARSEGDFATPTPPKNALLLMRCRSEPHRSSVLANQFWGSPGEPRNPGSKEDKEEEEDEEEAEEEEEEQGKRDGRRRLSEGDRWLERIGRSGPVILTRCRSEPGRRRKSEAPFWTGTSLGLADACRSPVLL</sequence>
<evidence type="ECO:0000256" key="1">
    <source>
        <dbReference type="SAM" id="MobiDB-lite"/>
    </source>
</evidence>
<name>A0AAV7F0K4_ARIFI</name>
<feature type="compositionally biased region" description="Basic and acidic residues" evidence="1">
    <location>
        <begin position="210"/>
        <end position="224"/>
    </location>
</feature>
<feature type="region of interest" description="Disordered" evidence="1">
    <location>
        <begin position="1"/>
        <end position="78"/>
    </location>
</feature>
<feature type="compositionally biased region" description="Polar residues" evidence="1">
    <location>
        <begin position="1"/>
        <end position="12"/>
    </location>
</feature>
<dbReference type="PANTHER" id="PTHR33448:SF10">
    <property type="entry name" value="PROTAMINE P1 FAMILY PROTEIN"/>
    <property type="match status" value="1"/>
</dbReference>